<evidence type="ECO:0000313" key="1">
    <source>
        <dbReference type="EnsemblMetazoa" id="AATE005747-PA.1"/>
    </source>
</evidence>
<dbReference type="EnsemblMetazoa" id="AATE005747-RA">
    <property type="protein sequence ID" value="AATE005747-PA.1"/>
    <property type="gene ID" value="AATE005747"/>
</dbReference>
<sequence>MLLNVTGSNGEPVGRHACDSVMAILLIHLRRILLLVTVVYLVGELVRKLLYGGTAAVLRSTKSAGGFLFAKRLHLQPWLYIYTFYLYALVQHGAGWNELNLFDNFFR</sequence>
<organism evidence="1">
    <name type="scientific">Anopheles atroparvus</name>
    <name type="common">European mosquito</name>
    <dbReference type="NCBI Taxonomy" id="41427"/>
    <lineage>
        <taxon>Eukaryota</taxon>
        <taxon>Metazoa</taxon>
        <taxon>Ecdysozoa</taxon>
        <taxon>Arthropoda</taxon>
        <taxon>Hexapoda</taxon>
        <taxon>Insecta</taxon>
        <taxon>Pterygota</taxon>
        <taxon>Neoptera</taxon>
        <taxon>Endopterygota</taxon>
        <taxon>Diptera</taxon>
        <taxon>Nematocera</taxon>
        <taxon>Culicoidea</taxon>
        <taxon>Culicidae</taxon>
        <taxon>Anophelinae</taxon>
        <taxon>Anopheles</taxon>
    </lineage>
</organism>
<reference evidence="1" key="1">
    <citation type="submission" date="2022-08" db="UniProtKB">
        <authorList>
            <consortium name="EnsemblMetazoa"/>
        </authorList>
    </citation>
    <scope>IDENTIFICATION</scope>
    <source>
        <strain evidence="1">EBRO</strain>
    </source>
</reference>
<name>A0A182IUI9_ANOAO</name>
<dbReference type="AlphaFoldDB" id="A0A182IUI9"/>
<accession>A0A182IUI9</accession>
<dbReference type="VEuPathDB" id="VectorBase:AATE005747"/>
<proteinExistence type="predicted"/>
<protein>
    <submittedName>
        <fullName evidence="1">Uncharacterized protein</fullName>
    </submittedName>
</protein>